<keyword evidence="5" id="KW-1185">Reference proteome</keyword>
<dbReference type="PANTHER" id="PTHR13847">
    <property type="entry name" value="SARCOSINE DEHYDROGENASE-RELATED"/>
    <property type="match status" value="1"/>
</dbReference>
<evidence type="ECO:0000256" key="2">
    <source>
        <dbReference type="ARBA" id="ARBA00023002"/>
    </source>
</evidence>
<dbReference type="GO" id="GO:0055130">
    <property type="term" value="P:D-alanine catabolic process"/>
    <property type="evidence" value="ECO:0007669"/>
    <property type="project" value="TreeGrafter"/>
</dbReference>
<dbReference type="Proteomes" id="UP000028602">
    <property type="component" value="Unassembled WGS sequence"/>
</dbReference>
<proteinExistence type="inferred from homology"/>
<dbReference type="GO" id="GO:0005886">
    <property type="term" value="C:plasma membrane"/>
    <property type="evidence" value="ECO:0007669"/>
    <property type="project" value="TreeGrafter"/>
</dbReference>
<evidence type="ECO:0000259" key="3">
    <source>
        <dbReference type="Pfam" id="PF01266"/>
    </source>
</evidence>
<evidence type="ECO:0000256" key="1">
    <source>
        <dbReference type="ARBA" id="ARBA00009410"/>
    </source>
</evidence>
<dbReference type="Gene3D" id="3.50.50.60">
    <property type="entry name" value="FAD/NAD(P)-binding domain"/>
    <property type="match status" value="1"/>
</dbReference>
<dbReference type="EC" id="1.-.-.-" evidence="4"/>
<comment type="caution">
    <text evidence="4">The sequence shown here is derived from an EMBL/GenBank/DDBJ whole genome shotgun (WGS) entry which is preliminary data.</text>
</comment>
<dbReference type="PANTHER" id="PTHR13847:SF280">
    <property type="entry name" value="D-AMINO ACID DEHYDROGENASE"/>
    <property type="match status" value="1"/>
</dbReference>
<dbReference type="GO" id="GO:0008718">
    <property type="term" value="F:D-amino-acid dehydrogenase activity"/>
    <property type="evidence" value="ECO:0007669"/>
    <property type="project" value="TreeGrafter"/>
</dbReference>
<dbReference type="EMBL" id="JMPR01000035">
    <property type="protein sequence ID" value="KFD18982.1"/>
    <property type="molecule type" value="Genomic_DNA"/>
</dbReference>
<feature type="domain" description="FAD dependent oxidoreductase" evidence="3">
    <location>
        <begin position="14"/>
        <end position="92"/>
    </location>
</feature>
<dbReference type="AlphaFoldDB" id="A0A085JET6"/>
<sequence length="122" mass="12792">MDGVSPFEKVRILDPQADHDMVRQGLAAMVKEFPALQGLRVSQSWGGMIDSTPDAIPVISTVRQIPGLVLSAGYSGHGFGIGPGAGRLAADLVTGDTPIVDPAPYRYSRLVDGSDLDAPGMM</sequence>
<protein>
    <submittedName>
        <fullName evidence="4">D-amino acid dehydrogenase small subunit</fullName>
        <ecNumber evidence="4">1.-.-.-</ecNumber>
        <ecNumber evidence="4">1.4.99.1</ecNumber>
    </submittedName>
</protein>
<dbReference type="InterPro" id="IPR036188">
    <property type="entry name" value="FAD/NAD-bd_sf"/>
</dbReference>
<dbReference type="Pfam" id="PF01266">
    <property type="entry name" value="DAO"/>
    <property type="match status" value="1"/>
</dbReference>
<gene>
    <name evidence="4" type="ORF">GTPT_2283</name>
</gene>
<dbReference type="SUPFAM" id="SSF51905">
    <property type="entry name" value="FAD/NAD(P)-binding domain"/>
    <property type="match status" value="1"/>
</dbReference>
<name>A0A085JET6_9GAMM</name>
<organism evidence="4 5">
    <name type="scientific">Tatumella ptyseos ATCC 33301</name>
    <dbReference type="NCBI Taxonomy" id="1005995"/>
    <lineage>
        <taxon>Bacteria</taxon>
        <taxon>Pseudomonadati</taxon>
        <taxon>Pseudomonadota</taxon>
        <taxon>Gammaproteobacteria</taxon>
        <taxon>Enterobacterales</taxon>
        <taxon>Erwiniaceae</taxon>
        <taxon>Tatumella</taxon>
    </lineage>
</organism>
<evidence type="ECO:0000313" key="5">
    <source>
        <dbReference type="Proteomes" id="UP000028602"/>
    </source>
</evidence>
<dbReference type="Gene3D" id="3.30.9.10">
    <property type="entry name" value="D-Amino Acid Oxidase, subunit A, domain 2"/>
    <property type="match status" value="1"/>
</dbReference>
<dbReference type="GO" id="GO:0005737">
    <property type="term" value="C:cytoplasm"/>
    <property type="evidence" value="ECO:0007669"/>
    <property type="project" value="TreeGrafter"/>
</dbReference>
<comment type="similarity">
    <text evidence="1">Belongs to the DadA oxidoreductase family.</text>
</comment>
<dbReference type="InterPro" id="IPR006076">
    <property type="entry name" value="FAD-dep_OxRdtase"/>
</dbReference>
<reference evidence="4 5" key="1">
    <citation type="submission" date="2014-05" db="EMBL/GenBank/DDBJ databases">
        <title>ATOL: Assembling a taxonomically balanced genome-scale reconstruction of the evolutionary history of the Enterobacteriaceae.</title>
        <authorList>
            <person name="Plunkett G.III."/>
            <person name="Neeno-Eckwall E.C."/>
            <person name="Glasner J.D."/>
            <person name="Perna N.T."/>
        </authorList>
    </citation>
    <scope>NUCLEOTIDE SEQUENCE [LARGE SCALE GENOMIC DNA]</scope>
    <source>
        <strain evidence="4 5">ATCC 33301</strain>
    </source>
</reference>
<dbReference type="eggNOG" id="COG0665">
    <property type="taxonomic scope" value="Bacteria"/>
</dbReference>
<keyword evidence="2 4" id="KW-0560">Oxidoreductase</keyword>
<evidence type="ECO:0000313" key="4">
    <source>
        <dbReference type="EMBL" id="KFD18982.1"/>
    </source>
</evidence>
<dbReference type="EC" id="1.4.99.1" evidence="4"/>
<accession>A0A085JET6</accession>